<organism evidence="3 4">
    <name type="scientific">Mesorhizobium dulcispinae</name>
    <dbReference type="NCBI Taxonomy" id="3072316"/>
    <lineage>
        <taxon>Bacteria</taxon>
        <taxon>Pseudomonadati</taxon>
        <taxon>Pseudomonadota</taxon>
        <taxon>Alphaproteobacteria</taxon>
        <taxon>Hyphomicrobiales</taxon>
        <taxon>Phyllobacteriaceae</taxon>
        <taxon>Mesorhizobium</taxon>
    </lineage>
</organism>
<sequence length="113" mass="12046">MKYLADTIWDSTIVILLFGAVCLCIQLFLLARSSADAEAVMRNTTVTLVVTLGTCAVTLGFHQDTIAPIIGLFGTIIGFLLGQKTAETRSPFAADQKAVTNSPSSEPLPKKSE</sequence>
<dbReference type="EMBL" id="JAVIIZ010000005">
    <property type="protein sequence ID" value="MDX8472885.1"/>
    <property type="molecule type" value="Genomic_DNA"/>
</dbReference>
<evidence type="ECO:0008006" key="5">
    <source>
        <dbReference type="Google" id="ProtNLM"/>
    </source>
</evidence>
<evidence type="ECO:0000313" key="3">
    <source>
        <dbReference type="EMBL" id="MDX8472885.1"/>
    </source>
</evidence>
<feature type="transmembrane region" description="Helical" evidence="2">
    <location>
        <begin position="66"/>
        <end position="82"/>
    </location>
</feature>
<comment type="caution">
    <text evidence="3">The sequence shown here is derived from an EMBL/GenBank/DDBJ whole genome shotgun (WGS) entry which is preliminary data.</text>
</comment>
<feature type="region of interest" description="Disordered" evidence="1">
    <location>
        <begin position="91"/>
        <end position="113"/>
    </location>
</feature>
<keyword evidence="4" id="KW-1185">Reference proteome</keyword>
<accession>A0ABU4XDM6</accession>
<feature type="transmembrane region" description="Helical" evidence="2">
    <location>
        <begin position="43"/>
        <end position="60"/>
    </location>
</feature>
<evidence type="ECO:0000256" key="1">
    <source>
        <dbReference type="SAM" id="MobiDB-lite"/>
    </source>
</evidence>
<dbReference type="RefSeq" id="WP_320315394.1">
    <property type="nucleotide sequence ID" value="NZ_JAVIIX010000002.1"/>
</dbReference>
<feature type="transmembrane region" description="Helical" evidence="2">
    <location>
        <begin position="12"/>
        <end position="31"/>
    </location>
</feature>
<protein>
    <recommendedName>
        <fullName evidence="5">Holin</fullName>
    </recommendedName>
</protein>
<dbReference type="Proteomes" id="UP001271780">
    <property type="component" value="Unassembled WGS sequence"/>
</dbReference>
<reference evidence="3 4" key="1">
    <citation type="submission" date="2023-08" db="EMBL/GenBank/DDBJ databases">
        <title>Implementing the SeqCode for naming new Mesorhizobium species isolated from Vachellia karroo root nodules.</title>
        <authorList>
            <person name="Van Lill M."/>
        </authorList>
    </citation>
    <scope>NUCLEOTIDE SEQUENCE [LARGE SCALE GENOMIC DNA]</scope>
    <source>
        <strain evidence="3 4">VK23A</strain>
    </source>
</reference>
<name>A0ABU4XDM6_9HYPH</name>
<keyword evidence="2" id="KW-0812">Transmembrane</keyword>
<proteinExistence type="predicted"/>
<keyword evidence="2" id="KW-0472">Membrane</keyword>
<keyword evidence="2" id="KW-1133">Transmembrane helix</keyword>
<gene>
    <name evidence="3" type="ORF">RFM27_12450</name>
</gene>
<evidence type="ECO:0000256" key="2">
    <source>
        <dbReference type="SAM" id="Phobius"/>
    </source>
</evidence>
<evidence type="ECO:0000313" key="4">
    <source>
        <dbReference type="Proteomes" id="UP001271780"/>
    </source>
</evidence>